<feature type="region of interest" description="Disordered" evidence="1">
    <location>
        <begin position="1"/>
        <end position="126"/>
    </location>
</feature>
<dbReference type="PANTHER" id="PTHR22684">
    <property type="entry name" value="NULP1-RELATED"/>
    <property type="match status" value="1"/>
</dbReference>
<feature type="compositionally biased region" description="Basic residues" evidence="1">
    <location>
        <begin position="95"/>
        <end position="107"/>
    </location>
</feature>
<organism evidence="2 3">
    <name type="scientific">Dendroctonus ponderosae</name>
    <name type="common">Mountain pine beetle</name>
    <dbReference type="NCBI Taxonomy" id="77166"/>
    <lineage>
        <taxon>Eukaryota</taxon>
        <taxon>Metazoa</taxon>
        <taxon>Ecdysozoa</taxon>
        <taxon>Arthropoda</taxon>
        <taxon>Hexapoda</taxon>
        <taxon>Insecta</taxon>
        <taxon>Pterygota</taxon>
        <taxon>Neoptera</taxon>
        <taxon>Endopterygota</taxon>
        <taxon>Coleoptera</taxon>
        <taxon>Polyphaga</taxon>
        <taxon>Cucujiformia</taxon>
        <taxon>Curculionidae</taxon>
        <taxon>Scolytinae</taxon>
        <taxon>Dendroctonus</taxon>
    </lineage>
</organism>
<dbReference type="InterPro" id="IPR006994">
    <property type="entry name" value="TCF25/Rqc1"/>
</dbReference>
<feature type="non-terminal residue" evidence="2">
    <location>
        <position position="1"/>
    </location>
</feature>
<name>U4UPQ5_DENPD</name>
<protein>
    <submittedName>
        <fullName evidence="2">Uncharacterized protein</fullName>
    </submittedName>
</protein>
<dbReference type="EMBL" id="KB632311">
    <property type="protein sequence ID" value="ERL92131.1"/>
    <property type="molecule type" value="Genomic_DNA"/>
</dbReference>
<evidence type="ECO:0000313" key="2">
    <source>
        <dbReference type="EMBL" id="ERL92131.1"/>
    </source>
</evidence>
<dbReference type="AlphaFoldDB" id="U4UPQ5"/>
<feature type="compositionally biased region" description="Basic residues" evidence="1">
    <location>
        <begin position="34"/>
        <end position="46"/>
    </location>
</feature>
<dbReference type="STRING" id="77166.U4UPQ5"/>
<gene>
    <name evidence="2" type="ORF">D910_09451</name>
</gene>
<proteinExistence type="predicted"/>
<reference evidence="2 3" key="1">
    <citation type="journal article" date="2013" name="Genome Biol.">
        <title>Draft genome of the mountain pine beetle, Dendroctonus ponderosae Hopkins, a major forest pest.</title>
        <authorList>
            <person name="Keeling C.I."/>
            <person name="Yuen M.M."/>
            <person name="Liao N.Y."/>
            <person name="Docking T.R."/>
            <person name="Chan S.K."/>
            <person name="Taylor G.A."/>
            <person name="Palmquist D.L."/>
            <person name="Jackman S.D."/>
            <person name="Nguyen A."/>
            <person name="Li M."/>
            <person name="Henderson H."/>
            <person name="Janes J.K."/>
            <person name="Zhao Y."/>
            <person name="Pandoh P."/>
            <person name="Moore R."/>
            <person name="Sperling F.A."/>
            <person name="Huber D.P."/>
            <person name="Birol I."/>
            <person name="Jones S.J."/>
            <person name="Bohlmann J."/>
        </authorList>
    </citation>
    <scope>NUCLEOTIDE SEQUENCE</scope>
</reference>
<evidence type="ECO:0000313" key="3">
    <source>
        <dbReference type="Proteomes" id="UP000030742"/>
    </source>
</evidence>
<dbReference type="Proteomes" id="UP000030742">
    <property type="component" value="Unassembled WGS sequence"/>
</dbReference>
<evidence type="ECO:0000256" key="1">
    <source>
        <dbReference type="SAM" id="MobiDB-lite"/>
    </source>
</evidence>
<accession>U4UPQ5</accession>
<feature type="non-terminal residue" evidence="2">
    <location>
        <position position="247"/>
    </location>
</feature>
<dbReference type="PANTHER" id="PTHR22684:SF0">
    <property type="entry name" value="RIBOSOME QUALITY CONTROL COMPLEX SUBUNIT TCF25"/>
    <property type="match status" value="1"/>
</dbReference>
<dbReference type="GO" id="GO:1990112">
    <property type="term" value="C:RQC complex"/>
    <property type="evidence" value="ECO:0007669"/>
    <property type="project" value="TreeGrafter"/>
</dbReference>
<sequence length="247" mass="28556">LNEQSQSESEVKEDDNETETAKSCDGQNVQECPKKKRKKKKKKNSGKHAANQHRSSEDNADLNEQSQSESEVKEDDNETETAKSCDGQNVQECPKKKRKKKKKKNSGKHAANQHRSSEDNADVDEVERSLREVNSLLGETPQIVTESRKAQHHQKSILNIQHKHLNPNNELKRIFGSKVIQAEHKRKSRSGSRTHLKTTWMVAYKEHWQQANKSGLSMALLETKDGINYFVYEHNQNYRQVENRFLR</sequence>
<dbReference type="OrthoDB" id="205993at2759"/>